<evidence type="ECO:0008006" key="3">
    <source>
        <dbReference type="Google" id="ProtNLM"/>
    </source>
</evidence>
<accession>A0ABP3JYU4</accession>
<dbReference type="RefSeq" id="WP_343783886.1">
    <property type="nucleotide sequence ID" value="NZ_BAAACZ010000019.1"/>
</dbReference>
<dbReference type="Proteomes" id="UP001500740">
    <property type="component" value="Unassembled WGS sequence"/>
</dbReference>
<protein>
    <recommendedName>
        <fullName evidence="3">DUF3891 family protein</fullName>
    </recommendedName>
</protein>
<reference evidence="2" key="1">
    <citation type="journal article" date="2019" name="Int. J. Syst. Evol. Microbiol.">
        <title>The Global Catalogue of Microorganisms (GCM) 10K type strain sequencing project: providing services to taxonomists for standard genome sequencing and annotation.</title>
        <authorList>
            <consortium name="The Broad Institute Genomics Platform"/>
            <consortium name="The Broad Institute Genome Sequencing Center for Infectious Disease"/>
            <person name="Wu L."/>
            <person name="Ma J."/>
        </authorList>
    </citation>
    <scope>NUCLEOTIDE SEQUENCE [LARGE SCALE GENOMIC DNA]</scope>
    <source>
        <strain evidence="2">JCM 14193</strain>
    </source>
</reference>
<dbReference type="Pfam" id="PF13030">
    <property type="entry name" value="DUF3891"/>
    <property type="match status" value="1"/>
</dbReference>
<organism evidence="1 2">
    <name type="scientific">Alkalibacillus silvisoli</name>
    <dbReference type="NCBI Taxonomy" id="392823"/>
    <lineage>
        <taxon>Bacteria</taxon>
        <taxon>Bacillati</taxon>
        <taxon>Bacillota</taxon>
        <taxon>Bacilli</taxon>
        <taxon>Bacillales</taxon>
        <taxon>Bacillaceae</taxon>
        <taxon>Alkalibacillus</taxon>
    </lineage>
</organism>
<sequence>MIVTSFYDHFKMMAQHDHALVSGELASQWSSSIFEGTVYRNEVEYAVSQHDCAWIPLDREPLWNKEKGQPHSFIDFPLQPKVEHYEQGINQVEDHSEYAALLCSLHYTSFFDRNSLDPTISNFISREMSRQNQIKKILKAQVPEKYIDFHFHLLQFCDDLSLYMFLNEPGTSKEEETPMFKEGFRQRFNGITGEIKAKWLDEQSVAVTPNPFANPFKVEIAYKQVSKIDIKQRGLQQAYDLSPFKLREVFIV</sequence>
<proteinExistence type="predicted"/>
<evidence type="ECO:0000313" key="2">
    <source>
        <dbReference type="Proteomes" id="UP001500740"/>
    </source>
</evidence>
<dbReference type="InterPro" id="IPR024992">
    <property type="entry name" value="DUF3891"/>
</dbReference>
<keyword evidence="2" id="KW-1185">Reference proteome</keyword>
<gene>
    <name evidence="1" type="ORF">GCM10008935_24240</name>
</gene>
<evidence type="ECO:0000313" key="1">
    <source>
        <dbReference type="EMBL" id="GAA0467464.1"/>
    </source>
</evidence>
<name>A0ABP3JYU4_9BACI</name>
<dbReference type="EMBL" id="BAAACZ010000019">
    <property type="protein sequence ID" value="GAA0467464.1"/>
    <property type="molecule type" value="Genomic_DNA"/>
</dbReference>
<comment type="caution">
    <text evidence="1">The sequence shown here is derived from an EMBL/GenBank/DDBJ whole genome shotgun (WGS) entry which is preliminary data.</text>
</comment>